<feature type="compositionally biased region" description="Basic and acidic residues" evidence="1">
    <location>
        <begin position="33"/>
        <end position="56"/>
    </location>
</feature>
<feature type="non-terminal residue" evidence="2">
    <location>
        <position position="1"/>
    </location>
</feature>
<evidence type="ECO:0000256" key="1">
    <source>
        <dbReference type="SAM" id="MobiDB-lite"/>
    </source>
</evidence>
<dbReference type="Proteomes" id="UP000075635">
    <property type="component" value="Unassembled WGS sequence"/>
</dbReference>
<comment type="caution">
    <text evidence="2">The sequence shown here is derived from an EMBL/GenBank/DDBJ whole genome shotgun (WGS) entry which is preliminary data.</text>
</comment>
<reference evidence="2 3" key="1">
    <citation type="submission" date="2014-02" db="EMBL/GenBank/DDBJ databases">
        <title>The small core and large imbalanced accessory genome model reveals a collaborative survival strategy of Sorangium cellulosum strains in nature.</title>
        <authorList>
            <person name="Han K."/>
            <person name="Peng R."/>
            <person name="Blom J."/>
            <person name="Li Y.-Z."/>
        </authorList>
    </citation>
    <scope>NUCLEOTIDE SEQUENCE [LARGE SCALE GENOMIC DNA]</scope>
    <source>
        <strain evidence="2 3">So0011-07</strain>
    </source>
</reference>
<protein>
    <submittedName>
        <fullName evidence="2">Uncharacterized protein</fullName>
    </submittedName>
</protein>
<sequence length="66" mass="7142">GMGARGRSGAGAPVVVMELAWQAAVVHVAPRGAARERSPSTKRNEDPPDRLARTEKIQAWPHMLSR</sequence>
<organism evidence="2 3">
    <name type="scientific">Sorangium cellulosum</name>
    <name type="common">Polyangium cellulosum</name>
    <dbReference type="NCBI Taxonomy" id="56"/>
    <lineage>
        <taxon>Bacteria</taxon>
        <taxon>Pseudomonadati</taxon>
        <taxon>Myxococcota</taxon>
        <taxon>Polyangia</taxon>
        <taxon>Polyangiales</taxon>
        <taxon>Polyangiaceae</taxon>
        <taxon>Sorangium</taxon>
    </lineage>
</organism>
<gene>
    <name evidence="2" type="ORF">BE17_18845</name>
</gene>
<accession>A0A150S7R0</accession>
<name>A0A150S7R0_SORCE</name>
<feature type="region of interest" description="Disordered" evidence="1">
    <location>
        <begin position="30"/>
        <end position="66"/>
    </location>
</feature>
<evidence type="ECO:0000313" key="3">
    <source>
        <dbReference type="Proteomes" id="UP000075635"/>
    </source>
</evidence>
<proteinExistence type="predicted"/>
<dbReference type="AlphaFoldDB" id="A0A150S7R0"/>
<dbReference type="EMBL" id="JEMB01001342">
    <property type="protein sequence ID" value="KYF88451.1"/>
    <property type="molecule type" value="Genomic_DNA"/>
</dbReference>
<evidence type="ECO:0000313" key="2">
    <source>
        <dbReference type="EMBL" id="KYF88451.1"/>
    </source>
</evidence>